<dbReference type="InterPro" id="IPR027417">
    <property type="entry name" value="P-loop_NTPase"/>
</dbReference>
<reference evidence="3 4" key="1">
    <citation type="submission" date="2016-02" db="EMBL/GenBank/DDBJ databases">
        <title>Biosynthesis of antibiotic leucinostatins and their inhibition on Phytophthora in bio-control Purpureocillium lilacinum.</title>
        <authorList>
            <person name="Wang G."/>
            <person name="Liu Z."/>
            <person name="Lin R."/>
            <person name="Li E."/>
            <person name="Mao Z."/>
            <person name="Ling J."/>
            <person name="Yin W."/>
            <person name="Xie B."/>
        </authorList>
    </citation>
    <scope>NUCLEOTIDE SEQUENCE [LARGE SCALE GENOMIC DNA]</scope>
    <source>
        <strain evidence="3">PLFJ-1</strain>
    </source>
</reference>
<dbReference type="EMBL" id="LSBI01000070">
    <property type="protein sequence ID" value="OAQ58134.1"/>
    <property type="molecule type" value="Genomic_DNA"/>
</dbReference>
<evidence type="ECO:0000313" key="3">
    <source>
        <dbReference type="EMBL" id="OAQ58134.1"/>
    </source>
</evidence>
<dbReference type="SUPFAM" id="SSF52540">
    <property type="entry name" value="P-loop containing nucleoside triphosphate hydrolases"/>
    <property type="match status" value="1"/>
</dbReference>
<accession>A0A179EY73</accession>
<name>A0A179EY73_PURLI</name>
<feature type="domain" description="NACHT" evidence="2">
    <location>
        <begin position="89"/>
        <end position="241"/>
    </location>
</feature>
<dbReference type="AlphaFoldDB" id="A0A179EY73"/>
<keyword evidence="1" id="KW-0677">Repeat</keyword>
<dbReference type="Gene3D" id="3.40.50.300">
    <property type="entry name" value="P-loop containing nucleotide triphosphate hydrolases"/>
    <property type="match status" value="1"/>
</dbReference>
<evidence type="ECO:0000313" key="4">
    <source>
        <dbReference type="Proteomes" id="UP000078340"/>
    </source>
</evidence>
<evidence type="ECO:0000259" key="2">
    <source>
        <dbReference type="PROSITE" id="PS50837"/>
    </source>
</evidence>
<evidence type="ECO:0000256" key="1">
    <source>
        <dbReference type="ARBA" id="ARBA00022737"/>
    </source>
</evidence>
<organism evidence="3 4">
    <name type="scientific">Purpureocillium lilacinum</name>
    <name type="common">Paecilomyces lilacinus</name>
    <dbReference type="NCBI Taxonomy" id="33203"/>
    <lineage>
        <taxon>Eukaryota</taxon>
        <taxon>Fungi</taxon>
        <taxon>Dikarya</taxon>
        <taxon>Ascomycota</taxon>
        <taxon>Pezizomycotina</taxon>
        <taxon>Sordariomycetes</taxon>
        <taxon>Hypocreomycetidae</taxon>
        <taxon>Hypocreales</taxon>
        <taxon>Ophiocordycipitaceae</taxon>
        <taxon>Purpureocillium</taxon>
    </lineage>
</organism>
<dbReference type="Proteomes" id="UP000078340">
    <property type="component" value="Unassembled WGS sequence"/>
</dbReference>
<dbReference type="InterPro" id="IPR055530">
    <property type="entry name" value="DUF7104"/>
</dbReference>
<dbReference type="PANTHER" id="PTHR10039">
    <property type="entry name" value="AMELOGENIN"/>
    <property type="match status" value="1"/>
</dbReference>
<dbReference type="Pfam" id="PF24883">
    <property type="entry name" value="NPHP3_N"/>
    <property type="match status" value="1"/>
</dbReference>
<dbReference type="Pfam" id="PF23397">
    <property type="entry name" value="DUF7104"/>
    <property type="match status" value="1"/>
</dbReference>
<gene>
    <name evidence="3" type="ORF">VFPFJ_11683</name>
</gene>
<dbReference type="InterPro" id="IPR007111">
    <property type="entry name" value="NACHT_NTPase"/>
</dbReference>
<proteinExistence type="predicted"/>
<comment type="caution">
    <text evidence="3">The sequence shown here is derived from an EMBL/GenBank/DDBJ whole genome shotgun (WGS) entry which is preliminary data.</text>
</comment>
<sequence length="1062" mass="119005">MNFVGSLTADGQSNNHIGDVINVHFSVAGTPDSELLSSLYVTDPSNDLQSLKRKKGNRVEGTCEWILTTPQLVKWIDIPDDSSVEPVSRILWLHGRPGQGKSTLAMYITEALTASFKDDSTKALSYFFCDASYATRTTANSILRGLLWHFYTSDPELIPAYARQRYSQLRDKLFRDFDSLWTLFLETVAANASRQFYCIIDALDECGEESRVDILRQIEQTFGTGHGPTNLHFLLLSRPYAYIRDYLGQFESLDLASLPQVKKDVRQYISLELEKLTKLKQYPSSLKEKVRSALERRAEDTFLCVGFTCRELRPIPSIDVLDFLKGLPAELEGSYQRVFASLLDPNKPKAADVQRMLTIVATSAHPLTILELADACGFDVDEDIETRMQYMRDRVNHCLLIIDIVPDGDDSQGNTICNRLSQFSMGAQSRDERVVLLHQTVKQFMFTSIPGLFNGGKEQSHAITAYGCLDKVVTCLSESRGFREHGGWLRYAIHYWPYHARLAGACFQVQKAHEPLFLDPSPLRRKWLTWVGGYDPDVVIAGHSTGPALPVLNVAALWGIPSLVDYVSGRASPGLQVDLAQRDHDDIITSVQSPLTDAAVGGSINTFRKLLELGIPLTEETIASAAMQGKGRILRTLLESRGDEIRQRSDLANCAATYLSSSEMAFTVDHPDFTITEPLFYGAMVNEDHGHEVLSMLLSRTPIDAISAKSLLEQTIEDSSVESVRFLTDYFGNRLAIETPMVLRAAENISYGPEIIKLLCERYPDIKLSDDIIIAILKLHELEASHIHDVLKVLFKLLGPNFRTTKQILLHAAQAEFEFDDEAVVVELVLDHANNSMEITHDIFMAMAQNSNAGESIPLLFNRYGAMIDLRDDILRAAIPHLPAKQLSSVLAAAGILITEEIVAVAAEHWSRIQFAELLQNVDSHIQVTDKILVAATHNANCGHYILLTLFRRQAQNDTVSIKILEGALMSTNEAIMSVILKRRGEAIHLDKELIQGWLRSEQTSGKALKFLLEYKTSEVNSIVDTMSPEEQVEFMEERSKLFKRFEHDSWDDVFWVEGAKG</sequence>
<dbReference type="InterPro" id="IPR056884">
    <property type="entry name" value="NPHP3-like_N"/>
</dbReference>
<dbReference type="PANTHER" id="PTHR10039:SF14">
    <property type="entry name" value="NACHT DOMAIN-CONTAINING PROTEIN"/>
    <property type="match status" value="1"/>
</dbReference>
<dbReference type="PROSITE" id="PS50837">
    <property type="entry name" value="NACHT"/>
    <property type="match status" value="1"/>
</dbReference>
<protein>
    <submittedName>
        <fullName evidence="3">Vegetative incompatibility protein HET-E-1</fullName>
    </submittedName>
</protein>